<dbReference type="EMBL" id="OB793677">
    <property type="protein sequence ID" value="CAD7428236.1"/>
    <property type="molecule type" value="Genomic_DNA"/>
</dbReference>
<feature type="transmembrane region" description="Helical" evidence="2">
    <location>
        <begin position="92"/>
        <end position="110"/>
    </location>
</feature>
<evidence type="ECO:0000256" key="2">
    <source>
        <dbReference type="SAM" id="Phobius"/>
    </source>
</evidence>
<proteinExistence type="predicted"/>
<keyword evidence="2" id="KW-0812">Transmembrane</keyword>
<evidence type="ECO:0000313" key="3">
    <source>
        <dbReference type="EMBL" id="CAD7428236.1"/>
    </source>
</evidence>
<evidence type="ECO:0000256" key="1">
    <source>
        <dbReference type="SAM" id="MobiDB-lite"/>
    </source>
</evidence>
<accession>A0A7R9E690</accession>
<gene>
    <name evidence="3" type="ORF">TMSB3V08_LOCUS5048</name>
</gene>
<organism evidence="3">
    <name type="scientific">Timema monikensis</name>
    <dbReference type="NCBI Taxonomy" id="170555"/>
    <lineage>
        <taxon>Eukaryota</taxon>
        <taxon>Metazoa</taxon>
        <taxon>Ecdysozoa</taxon>
        <taxon>Arthropoda</taxon>
        <taxon>Hexapoda</taxon>
        <taxon>Insecta</taxon>
        <taxon>Pterygota</taxon>
        <taxon>Neoptera</taxon>
        <taxon>Polyneoptera</taxon>
        <taxon>Phasmatodea</taxon>
        <taxon>Timematodea</taxon>
        <taxon>Timematoidea</taxon>
        <taxon>Timematidae</taxon>
        <taxon>Timema</taxon>
    </lineage>
</organism>
<keyword evidence="2" id="KW-1133">Transmembrane helix</keyword>
<feature type="region of interest" description="Disordered" evidence="1">
    <location>
        <begin position="143"/>
        <end position="182"/>
    </location>
</feature>
<feature type="compositionally biased region" description="Low complexity" evidence="1">
    <location>
        <begin position="149"/>
        <end position="180"/>
    </location>
</feature>
<protein>
    <submittedName>
        <fullName evidence="3">Uncharacterized protein</fullName>
    </submittedName>
</protein>
<sequence length="364" mass="39768">MPTSLCELTPYGQEDVIEPFEMTPWGLRENASRKRRLLEKPCRFQYVAPLRASHGRRNPHCPYLVPLRLALLRLVLCTRPTSGPLRGPRNKLYFRLVFFLFLSSVHFRLLNFGQLFVIRLFTPPQRVIQVGGIVCTNSFEHRPVGSGGSRTSSSGGSPSAPRDLLLSAASPRSPTAPSSSDNIVSSWYDTSRATLLRGLMEGGGVATSDPTELALLLSLGDLSLTSSTSSSPSESVYVAVRDAKAKLGPDMSGKPFWGKIILSTPNQDLNLNLLVICNKIYSESGVLDHAGIEAGGTSLLVERIYTVAPKHENLLESLDLESDFDGDSCDIKTLKTMFSGQYELEAETSVSMSRCFVLHISGSV</sequence>
<keyword evidence="2" id="KW-0472">Membrane</keyword>
<name>A0A7R9E690_9NEOP</name>
<reference evidence="3" key="1">
    <citation type="submission" date="2020-11" db="EMBL/GenBank/DDBJ databases">
        <authorList>
            <person name="Tran Van P."/>
        </authorList>
    </citation>
    <scope>NUCLEOTIDE SEQUENCE</scope>
</reference>
<dbReference type="AlphaFoldDB" id="A0A7R9E690"/>